<dbReference type="AlphaFoldDB" id="A0A8X6U9A4"/>
<evidence type="ECO:0000313" key="3">
    <source>
        <dbReference type="Proteomes" id="UP000887013"/>
    </source>
</evidence>
<feature type="non-terminal residue" evidence="2">
    <location>
        <position position="1"/>
    </location>
</feature>
<dbReference type="InterPro" id="IPR025714">
    <property type="entry name" value="Methyltranfer_dom"/>
</dbReference>
<dbReference type="Gene3D" id="3.40.50.150">
    <property type="entry name" value="Vaccinia Virus protein VP39"/>
    <property type="match status" value="1"/>
</dbReference>
<gene>
    <name evidence="2" type="ORF">NPIL_148281</name>
</gene>
<comment type="caution">
    <text evidence="2">The sequence shown here is derived from an EMBL/GenBank/DDBJ whole genome shotgun (WGS) entry which is preliminary data.</text>
</comment>
<sequence>MAENLKAPVMLTRAITEYRLGCVQFIKNCAKVFHWKDLSEDVIMDIGCGEEMNCCNTMLEEYPNVKGIIAVDNELAVYRFVQTRRIDKIHACLGDIEKRESLSYYEGKMNKVISTSTFHHIQDKELAFQNVFHLLKPNGEAAFYFYLDNSFQQSVLAMLKVPMFKEKFKGLFNTNKFPAERRSLYYKEMLERIGFHNVRSMEEMRSVPFSSDKHCL</sequence>
<protein>
    <recommendedName>
        <fullName evidence="1">Methyltransferase domain-containing protein</fullName>
    </recommendedName>
</protein>
<organism evidence="2 3">
    <name type="scientific">Nephila pilipes</name>
    <name type="common">Giant wood spider</name>
    <name type="synonym">Nephila maculata</name>
    <dbReference type="NCBI Taxonomy" id="299642"/>
    <lineage>
        <taxon>Eukaryota</taxon>
        <taxon>Metazoa</taxon>
        <taxon>Ecdysozoa</taxon>
        <taxon>Arthropoda</taxon>
        <taxon>Chelicerata</taxon>
        <taxon>Arachnida</taxon>
        <taxon>Araneae</taxon>
        <taxon>Araneomorphae</taxon>
        <taxon>Entelegynae</taxon>
        <taxon>Araneoidea</taxon>
        <taxon>Nephilidae</taxon>
        <taxon>Nephila</taxon>
    </lineage>
</organism>
<dbReference type="Proteomes" id="UP000887013">
    <property type="component" value="Unassembled WGS sequence"/>
</dbReference>
<dbReference type="SUPFAM" id="SSF53335">
    <property type="entry name" value="S-adenosyl-L-methionine-dependent methyltransferases"/>
    <property type="match status" value="1"/>
</dbReference>
<dbReference type="InterPro" id="IPR029063">
    <property type="entry name" value="SAM-dependent_MTases_sf"/>
</dbReference>
<evidence type="ECO:0000313" key="2">
    <source>
        <dbReference type="EMBL" id="GFU05972.1"/>
    </source>
</evidence>
<reference evidence="2" key="1">
    <citation type="submission" date="2020-08" db="EMBL/GenBank/DDBJ databases">
        <title>Multicomponent nature underlies the extraordinary mechanical properties of spider dragline silk.</title>
        <authorList>
            <person name="Kono N."/>
            <person name="Nakamura H."/>
            <person name="Mori M."/>
            <person name="Yoshida Y."/>
            <person name="Ohtoshi R."/>
            <person name="Malay A.D."/>
            <person name="Moran D.A.P."/>
            <person name="Tomita M."/>
            <person name="Numata K."/>
            <person name="Arakawa K."/>
        </authorList>
    </citation>
    <scope>NUCLEOTIDE SEQUENCE</scope>
</reference>
<dbReference type="Pfam" id="PF13847">
    <property type="entry name" value="Methyltransf_31"/>
    <property type="match status" value="1"/>
</dbReference>
<dbReference type="OrthoDB" id="6429157at2759"/>
<feature type="domain" description="Methyltransferase" evidence="1">
    <location>
        <begin position="39"/>
        <end position="142"/>
    </location>
</feature>
<accession>A0A8X6U9A4</accession>
<evidence type="ECO:0000259" key="1">
    <source>
        <dbReference type="Pfam" id="PF13847"/>
    </source>
</evidence>
<name>A0A8X6U9A4_NEPPI</name>
<dbReference type="EMBL" id="BMAW01028153">
    <property type="protein sequence ID" value="GFU05972.1"/>
    <property type="molecule type" value="Genomic_DNA"/>
</dbReference>
<keyword evidence="3" id="KW-1185">Reference proteome</keyword>
<proteinExistence type="predicted"/>